<dbReference type="GeneID" id="5002506"/>
<reference evidence="2 3" key="1">
    <citation type="journal article" date="2007" name="Proc. Natl. Acad. Sci. U.S.A.">
        <title>The tiny eukaryote Ostreococcus provides genomic insights into the paradox of plankton speciation.</title>
        <authorList>
            <person name="Palenik B."/>
            <person name="Grimwood J."/>
            <person name="Aerts A."/>
            <person name="Rouze P."/>
            <person name="Salamov A."/>
            <person name="Putnam N."/>
            <person name="Dupont C."/>
            <person name="Jorgensen R."/>
            <person name="Derelle E."/>
            <person name="Rombauts S."/>
            <person name="Zhou K."/>
            <person name="Otillar R."/>
            <person name="Merchant S.S."/>
            <person name="Podell S."/>
            <person name="Gaasterland T."/>
            <person name="Napoli C."/>
            <person name="Gendler K."/>
            <person name="Manuell A."/>
            <person name="Tai V."/>
            <person name="Vallon O."/>
            <person name="Piganeau G."/>
            <person name="Jancek S."/>
            <person name="Heijde M."/>
            <person name="Jabbari K."/>
            <person name="Bowler C."/>
            <person name="Lohr M."/>
            <person name="Robbens S."/>
            <person name="Werner G."/>
            <person name="Dubchak I."/>
            <person name="Pazour G.J."/>
            <person name="Ren Q."/>
            <person name="Paulsen I."/>
            <person name="Delwiche C."/>
            <person name="Schmutz J."/>
            <person name="Rokhsar D."/>
            <person name="Van de Peer Y."/>
            <person name="Moreau H."/>
            <person name="Grigoriev I.V."/>
        </authorList>
    </citation>
    <scope>NUCLEOTIDE SEQUENCE [LARGE SCALE GENOMIC DNA]</scope>
    <source>
        <strain evidence="2 3">CCE9901</strain>
    </source>
</reference>
<organism evidence="2 3">
    <name type="scientific">Ostreococcus lucimarinus (strain CCE9901)</name>
    <dbReference type="NCBI Taxonomy" id="436017"/>
    <lineage>
        <taxon>Eukaryota</taxon>
        <taxon>Viridiplantae</taxon>
        <taxon>Chlorophyta</taxon>
        <taxon>Mamiellophyceae</taxon>
        <taxon>Mamiellales</taxon>
        <taxon>Bathycoccaceae</taxon>
        <taxon>Ostreococcus</taxon>
    </lineage>
</organism>
<feature type="compositionally biased region" description="Acidic residues" evidence="1">
    <location>
        <begin position="111"/>
        <end position="120"/>
    </location>
</feature>
<dbReference type="HOGENOM" id="CLU_406213_0_0_1"/>
<gene>
    <name evidence="2" type="ORF">OSTLU_31963</name>
</gene>
<feature type="compositionally biased region" description="Basic residues" evidence="1">
    <location>
        <begin position="82"/>
        <end position="92"/>
    </location>
</feature>
<dbReference type="KEGG" id="olu:OSTLU_31963"/>
<feature type="compositionally biased region" description="Acidic residues" evidence="1">
    <location>
        <begin position="665"/>
        <end position="677"/>
    </location>
</feature>
<feature type="region of interest" description="Disordered" evidence="1">
    <location>
        <begin position="658"/>
        <end position="677"/>
    </location>
</feature>
<proteinExistence type="predicted"/>
<feature type="region of interest" description="Disordered" evidence="1">
    <location>
        <begin position="31"/>
        <end position="120"/>
    </location>
</feature>
<dbReference type="OMA" id="MEAFAHA"/>
<accession>A4RYB1</accession>
<dbReference type="RefSeq" id="XP_001418139.1">
    <property type="nucleotide sequence ID" value="XM_001418102.1"/>
</dbReference>
<sequence length="677" mass="74309">MPKYGVHVNKYYVPDDVPTWAKLNVKQASKKIAKSRSRETKQALGKKAKAAVKLANRKGGRGKRNPANADFKKNLKLAKDLKKNKRKGRQAKRPGTNKGTMAARREREGGDGGDDEISETESDRFIVKVAEYLQGAIGAHGWSEETVRGAFDEAVKHMPKGRARKALRAGFDEYADKLCDTIYRKNGPSIERTKEERKIAKLSKDPSSAWWALHQEPLEDFASASLEVLCVEFDYSLKRASFDIPAYVLMKALEISDMLPEDVATMEEIREAALRRLVDIAQASKAAFEKKATKTQDDFVKVNNLVGRLAGATAIRRKMQGARDETAKLAAEIVMLRHDFRKLASQDASLSPPEHEIGVTASHDAAVLLGNYRGDLAALLAERLPEDENELARMFGEGDLPIFECALGLGGFDADFEKRGKKNGLMFGMLDIDVKDVKDVGKNAPPALLRRPPKAKFDANKEVNDYDMEAFAHAGAGVSTTSIAESAFNKSDFIDTDYLTEALSLVGKDDDERSGPGRVKLYFAVVRVARAYIKLLNEAGKRKRSSAVARYMAVAPAPEVLLMHVPESSGIDNTDARAMSVELSVASIKALQSIVNEWNEMRTLFKSAAQSEGGFFIDVNRTAGDAARLAFEEGESAEDDGAGVDDETEKELMAMLDKLEGPDASSDDSDDEASDED</sequence>
<evidence type="ECO:0000313" key="2">
    <source>
        <dbReference type="EMBL" id="ABO96432.1"/>
    </source>
</evidence>
<feature type="compositionally biased region" description="Basic residues" evidence="1">
    <location>
        <begin position="44"/>
        <end position="64"/>
    </location>
</feature>
<feature type="compositionally biased region" description="Basic and acidic residues" evidence="1">
    <location>
        <begin position="70"/>
        <end position="81"/>
    </location>
</feature>
<dbReference type="EMBL" id="CP000586">
    <property type="protein sequence ID" value="ABO96432.1"/>
    <property type="molecule type" value="Genomic_DNA"/>
</dbReference>
<dbReference type="Gramene" id="ABO96432">
    <property type="protein sequence ID" value="ABO96432"/>
    <property type="gene ID" value="OSTLU_31963"/>
</dbReference>
<name>A4RYB1_OSTLU</name>
<evidence type="ECO:0000256" key="1">
    <source>
        <dbReference type="SAM" id="MobiDB-lite"/>
    </source>
</evidence>
<dbReference type="AlphaFoldDB" id="A4RYB1"/>
<evidence type="ECO:0000313" key="3">
    <source>
        <dbReference type="Proteomes" id="UP000001568"/>
    </source>
</evidence>
<dbReference type="OrthoDB" id="498883at2759"/>
<dbReference type="Proteomes" id="UP000001568">
    <property type="component" value="Chromosome 6"/>
</dbReference>
<keyword evidence="3" id="KW-1185">Reference proteome</keyword>
<protein>
    <submittedName>
        <fullName evidence="2">Uncharacterized protein</fullName>
    </submittedName>
</protein>